<feature type="transmembrane region" description="Helical" evidence="7">
    <location>
        <begin position="290"/>
        <end position="312"/>
    </location>
</feature>
<dbReference type="InterPro" id="IPR050833">
    <property type="entry name" value="Poly_Biosynth_Transport"/>
</dbReference>
<evidence type="ECO:0000256" key="2">
    <source>
        <dbReference type="ARBA" id="ARBA00007430"/>
    </source>
</evidence>
<evidence type="ECO:0000313" key="9">
    <source>
        <dbReference type="Proteomes" id="UP001153050"/>
    </source>
</evidence>
<keyword evidence="6 7" id="KW-0472">Membrane</keyword>
<dbReference type="Proteomes" id="UP001153050">
    <property type="component" value="Unassembled WGS sequence"/>
</dbReference>
<evidence type="ECO:0000256" key="6">
    <source>
        <dbReference type="ARBA" id="ARBA00023136"/>
    </source>
</evidence>
<protein>
    <recommendedName>
        <fullName evidence="10">Lipopolysaccharide biosynthesis protein</fullName>
    </recommendedName>
</protein>
<dbReference type="RefSeq" id="WP_254020828.1">
    <property type="nucleotide sequence ID" value="NZ_CAKXZT010000149.1"/>
</dbReference>
<organism evidence="8 9">
    <name type="scientific">Mesorhizobium escarrei</name>
    <dbReference type="NCBI Taxonomy" id="666018"/>
    <lineage>
        <taxon>Bacteria</taxon>
        <taxon>Pseudomonadati</taxon>
        <taxon>Pseudomonadota</taxon>
        <taxon>Alphaproteobacteria</taxon>
        <taxon>Hyphomicrobiales</taxon>
        <taxon>Phyllobacteriaceae</taxon>
        <taxon>Mesorhizobium</taxon>
    </lineage>
</organism>
<dbReference type="PANTHER" id="PTHR30250:SF10">
    <property type="entry name" value="LIPOPOLYSACCHARIDE BIOSYNTHESIS PROTEIN WZXC"/>
    <property type="match status" value="1"/>
</dbReference>
<feature type="transmembrane region" description="Helical" evidence="7">
    <location>
        <begin position="356"/>
        <end position="374"/>
    </location>
</feature>
<feature type="transmembrane region" description="Helical" evidence="7">
    <location>
        <begin position="12"/>
        <end position="35"/>
    </location>
</feature>
<dbReference type="Pfam" id="PF13440">
    <property type="entry name" value="Polysacc_synt_3"/>
    <property type="match status" value="1"/>
</dbReference>
<evidence type="ECO:0000256" key="4">
    <source>
        <dbReference type="ARBA" id="ARBA00022692"/>
    </source>
</evidence>
<reference evidence="8 9" key="1">
    <citation type="submission" date="2022-03" db="EMBL/GenBank/DDBJ databases">
        <authorList>
            <person name="Brunel B."/>
        </authorList>
    </citation>
    <scope>NUCLEOTIDE SEQUENCE [LARGE SCALE GENOMIC DNA]</scope>
    <source>
        <strain evidence="8">STM5069sample</strain>
    </source>
</reference>
<comment type="subcellular location">
    <subcellularLocation>
        <location evidence="1">Cell membrane</location>
        <topology evidence="1">Multi-pass membrane protein</topology>
    </subcellularLocation>
</comment>
<evidence type="ECO:0000256" key="1">
    <source>
        <dbReference type="ARBA" id="ARBA00004651"/>
    </source>
</evidence>
<evidence type="ECO:0000256" key="3">
    <source>
        <dbReference type="ARBA" id="ARBA00022475"/>
    </source>
</evidence>
<feature type="transmembrane region" description="Helical" evidence="7">
    <location>
        <begin position="318"/>
        <end position="335"/>
    </location>
</feature>
<keyword evidence="5 7" id="KW-1133">Transmembrane helix</keyword>
<feature type="transmembrane region" description="Helical" evidence="7">
    <location>
        <begin position="83"/>
        <end position="106"/>
    </location>
</feature>
<keyword evidence="4 7" id="KW-0812">Transmembrane</keyword>
<feature type="transmembrane region" description="Helical" evidence="7">
    <location>
        <begin position="225"/>
        <end position="246"/>
    </location>
</feature>
<dbReference type="PANTHER" id="PTHR30250">
    <property type="entry name" value="PST FAMILY PREDICTED COLANIC ACID TRANSPORTER"/>
    <property type="match status" value="1"/>
</dbReference>
<feature type="transmembrane region" description="Helical" evidence="7">
    <location>
        <begin position="118"/>
        <end position="135"/>
    </location>
</feature>
<comment type="similarity">
    <text evidence="2">Belongs to the polysaccharide synthase family.</text>
</comment>
<feature type="transmembrane region" description="Helical" evidence="7">
    <location>
        <begin position="416"/>
        <end position="440"/>
    </location>
</feature>
<evidence type="ECO:0008006" key="10">
    <source>
        <dbReference type="Google" id="ProtNLM"/>
    </source>
</evidence>
<evidence type="ECO:0000256" key="7">
    <source>
        <dbReference type="SAM" id="Phobius"/>
    </source>
</evidence>
<feature type="transmembrane region" description="Helical" evidence="7">
    <location>
        <begin position="47"/>
        <end position="71"/>
    </location>
</feature>
<dbReference type="EMBL" id="CAKXZT010000149">
    <property type="protein sequence ID" value="CAH2406466.1"/>
    <property type="molecule type" value="Genomic_DNA"/>
</dbReference>
<evidence type="ECO:0000256" key="5">
    <source>
        <dbReference type="ARBA" id="ARBA00022989"/>
    </source>
</evidence>
<accession>A0ABN8K862</accession>
<proteinExistence type="inferred from homology"/>
<keyword evidence="9" id="KW-1185">Reference proteome</keyword>
<feature type="transmembrane region" description="Helical" evidence="7">
    <location>
        <begin position="156"/>
        <end position="177"/>
    </location>
</feature>
<name>A0ABN8K862_9HYPH</name>
<keyword evidence="3" id="KW-1003">Cell membrane</keyword>
<gene>
    <name evidence="8" type="ORF">MES5069_520139</name>
</gene>
<sequence>MTGKNRGKSSGVASFSWTAGQSWFGVIVQIGLMIGLSRLVSPHEFGIYALVLAPVSLLATFSQLGLGPGIVRSKHDEDRTAATASFIALISSVVCTSCMLLVVTRYASFSGSGDQLHIARWLLIIVLVAPFQAVLRGLLQKDQRFEAIAKIEIGSLILNVVVSLVSALAGFGVWALVGGQITYQLATLFCSWITTRPKIAYHRQEAKDLLLFSWSYVWLKMIDTAAMTLDRLVVGWVAGTAAVGFYQRASNIRTIAGNLILTPMDVFSFPRLSGAKDIKAVGREFGNTKIITFLFSAPLSIFIIICGGEWTPIVFGKAWEPAGILIQIMAAVLPFRGLDRANAILARSAGRQGVRIALQLVMLALSLLSLFMFAPVSLERATVCVSVVMIAMVVPGAWLTASILGRSLSGELRETVPCLMLWGGCSAGGLLINVALQQLLPPWMSALASACLASGAFVVPTFLFPGLFFSETSVALVEKYRILVGARFFHRR</sequence>
<feature type="transmembrane region" description="Helical" evidence="7">
    <location>
        <begin position="380"/>
        <end position="404"/>
    </location>
</feature>
<comment type="caution">
    <text evidence="8">The sequence shown here is derived from an EMBL/GenBank/DDBJ whole genome shotgun (WGS) entry which is preliminary data.</text>
</comment>
<feature type="transmembrane region" description="Helical" evidence="7">
    <location>
        <begin position="446"/>
        <end position="469"/>
    </location>
</feature>
<evidence type="ECO:0000313" key="8">
    <source>
        <dbReference type="EMBL" id="CAH2406466.1"/>
    </source>
</evidence>